<organism evidence="13 14">
    <name type="scientific">Streptomyces albiaxialis</name>
    <dbReference type="NCBI Taxonomy" id="329523"/>
    <lineage>
        <taxon>Bacteria</taxon>
        <taxon>Bacillati</taxon>
        <taxon>Actinomycetota</taxon>
        <taxon>Actinomycetes</taxon>
        <taxon>Kitasatosporales</taxon>
        <taxon>Streptomycetaceae</taxon>
        <taxon>Streptomyces</taxon>
    </lineage>
</organism>
<proteinExistence type="inferred from homology"/>
<keyword evidence="14" id="KW-1185">Reference proteome</keyword>
<keyword evidence="4" id="KW-0560">Oxidoreductase</keyword>
<dbReference type="SUPFAM" id="SSF50129">
    <property type="entry name" value="GroES-like"/>
    <property type="match status" value="1"/>
</dbReference>
<keyword evidence="3" id="KW-0862">Zinc</keyword>
<evidence type="ECO:0000313" key="13">
    <source>
        <dbReference type="EMBL" id="GAA2097218.1"/>
    </source>
</evidence>
<dbReference type="InterPro" id="IPR011032">
    <property type="entry name" value="GroES-like_sf"/>
</dbReference>
<evidence type="ECO:0000313" key="14">
    <source>
        <dbReference type="Proteomes" id="UP001500016"/>
    </source>
</evidence>
<evidence type="ECO:0000256" key="7">
    <source>
        <dbReference type="ARBA" id="ARBA00038004"/>
    </source>
</evidence>
<dbReference type="PANTHER" id="PTHR43401:SF2">
    <property type="entry name" value="L-THREONINE 3-DEHYDROGENASE"/>
    <property type="match status" value="1"/>
</dbReference>
<comment type="cofactor">
    <cofactor evidence="1">
        <name>Zn(2+)</name>
        <dbReference type="ChEBI" id="CHEBI:29105"/>
    </cofactor>
</comment>
<dbReference type="Proteomes" id="UP001500016">
    <property type="component" value="Unassembled WGS sequence"/>
</dbReference>
<dbReference type="InterPro" id="IPR020843">
    <property type="entry name" value="ER"/>
</dbReference>
<evidence type="ECO:0000256" key="10">
    <source>
        <dbReference type="ARBA" id="ARBA00048685"/>
    </source>
</evidence>
<dbReference type="Pfam" id="PF08240">
    <property type="entry name" value="ADH_N"/>
    <property type="match status" value="1"/>
</dbReference>
<keyword evidence="2" id="KW-0479">Metal-binding</keyword>
<evidence type="ECO:0000256" key="6">
    <source>
        <dbReference type="ARBA" id="ARBA00037908"/>
    </source>
</evidence>
<evidence type="ECO:0000256" key="8">
    <source>
        <dbReference type="ARBA" id="ARBA00039102"/>
    </source>
</evidence>
<dbReference type="PROSITE" id="PS00059">
    <property type="entry name" value="ADH_ZINC"/>
    <property type="match status" value="1"/>
</dbReference>
<dbReference type="Gene3D" id="3.90.180.10">
    <property type="entry name" value="Medium-chain alcohol dehydrogenases, catalytic domain"/>
    <property type="match status" value="2"/>
</dbReference>
<name>A0ABN2WQW9_9ACTN</name>
<reference evidence="13 14" key="1">
    <citation type="journal article" date="2019" name="Int. J. Syst. Evol. Microbiol.">
        <title>The Global Catalogue of Microorganisms (GCM) 10K type strain sequencing project: providing services to taxonomists for standard genome sequencing and annotation.</title>
        <authorList>
            <consortium name="The Broad Institute Genomics Platform"/>
            <consortium name="The Broad Institute Genome Sequencing Center for Infectious Disease"/>
            <person name="Wu L."/>
            <person name="Ma J."/>
        </authorList>
    </citation>
    <scope>NUCLEOTIDE SEQUENCE [LARGE SCALE GENOMIC DNA]</scope>
    <source>
        <strain evidence="13 14">JCM 15478</strain>
    </source>
</reference>
<comment type="caution">
    <text evidence="13">The sequence shown here is derived from an EMBL/GenBank/DDBJ whole genome shotgun (WGS) entry which is preliminary data.</text>
</comment>
<evidence type="ECO:0000256" key="11">
    <source>
        <dbReference type="ARBA" id="ARBA00049085"/>
    </source>
</evidence>
<comment type="similarity">
    <text evidence="7">Belongs to the zinc-containing alcohol dehydrogenase family. DOIA dehydrogenase subfamily.</text>
</comment>
<comment type="function">
    <text evidence="5">Catalyzes the oxidation of 2-deoxy-scyllo-inosamine (DOIA) with NAD(+) or NADP(+), forming 3-amino-2,3-dideoxy-scyllo-inosose (amino-DOI).</text>
</comment>
<dbReference type="SUPFAM" id="SSF51735">
    <property type="entry name" value="NAD(P)-binding Rossmann-fold domains"/>
    <property type="match status" value="1"/>
</dbReference>
<dbReference type="EMBL" id="BAAAPE010000016">
    <property type="protein sequence ID" value="GAA2097218.1"/>
    <property type="molecule type" value="Genomic_DNA"/>
</dbReference>
<dbReference type="Gene3D" id="3.40.50.720">
    <property type="entry name" value="NAD(P)-binding Rossmann-like Domain"/>
    <property type="match status" value="1"/>
</dbReference>
<comment type="catalytic activity">
    <reaction evidence="11">
        <text>2-deoxy-scyllo-inosamine + NADP(+) = 3-amino-2,3-dideoxy-scyllo-inosose + NADPH + H(+)</text>
        <dbReference type="Rhea" id="RHEA:33879"/>
        <dbReference type="ChEBI" id="CHEBI:15378"/>
        <dbReference type="ChEBI" id="CHEBI:57783"/>
        <dbReference type="ChEBI" id="CHEBI:58349"/>
        <dbReference type="ChEBI" id="CHEBI:65002"/>
        <dbReference type="ChEBI" id="CHEBI:65003"/>
        <dbReference type="EC" id="1.1.1.329"/>
    </reaction>
</comment>
<protein>
    <recommendedName>
        <fullName evidence="9">2-deoxy-scyllo-inosamine dehydrogenase</fullName>
        <ecNumber evidence="8">1.1.1.329</ecNumber>
    </recommendedName>
</protein>
<dbReference type="SMART" id="SM00829">
    <property type="entry name" value="PKS_ER"/>
    <property type="match status" value="1"/>
</dbReference>
<dbReference type="InterPro" id="IPR002328">
    <property type="entry name" value="ADH_Zn_CS"/>
</dbReference>
<evidence type="ECO:0000259" key="12">
    <source>
        <dbReference type="SMART" id="SM00829"/>
    </source>
</evidence>
<evidence type="ECO:0000256" key="5">
    <source>
        <dbReference type="ARBA" id="ARBA00037678"/>
    </source>
</evidence>
<evidence type="ECO:0000256" key="4">
    <source>
        <dbReference type="ARBA" id="ARBA00023002"/>
    </source>
</evidence>
<evidence type="ECO:0000256" key="3">
    <source>
        <dbReference type="ARBA" id="ARBA00022833"/>
    </source>
</evidence>
<feature type="domain" description="Enoyl reductase (ER)" evidence="12">
    <location>
        <begin position="11"/>
        <end position="239"/>
    </location>
</feature>
<dbReference type="InterPro" id="IPR036291">
    <property type="entry name" value="NAD(P)-bd_dom_sf"/>
</dbReference>
<evidence type="ECO:0000256" key="1">
    <source>
        <dbReference type="ARBA" id="ARBA00001947"/>
    </source>
</evidence>
<evidence type="ECO:0000256" key="9">
    <source>
        <dbReference type="ARBA" id="ARBA00039387"/>
    </source>
</evidence>
<accession>A0ABN2WQW9</accession>
<dbReference type="EC" id="1.1.1.329" evidence="8"/>
<dbReference type="InterPro" id="IPR013154">
    <property type="entry name" value="ADH-like_N"/>
</dbReference>
<sequence>MAEMRAIVRQGASVRLRRMPVPAPAPGEILVQVMVAGLCRTDVHAAPGPSARAEPVVLGHEFAGVVAELGDDVGGFAVGDRVAVTPMLPCLRCGRCAGGAPERCPHAELLGVRRHGAFSEFVAVPAHVVHRIPDALTFREGAYAGPVCASLAVTQADIKPPDRGLVHGGNRLARLTAHILRAYGFHALDVHGTEKPADSAGSLSEIPADTYDFAVESTPGSAVIGELIRVVRPGGRIVLRSRPTGPVEIDLGAAIGKEITFETVAYSTFREALSFLVQEHERIADLLGCVRPLEDFEDLFSAERENQRFKSFFCPNFADIGPAEIEAWARLMRPEAPRA</sequence>
<dbReference type="InterPro" id="IPR050129">
    <property type="entry name" value="Zn_alcohol_dh"/>
</dbReference>
<comment type="catalytic activity">
    <reaction evidence="10">
        <text>2-deoxy-scyllo-inosamine + NAD(+) = 3-amino-2,3-dideoxy-scyllo-inosose + NADH + H(+)</text>
        <dbReference type="Rhea" id="RHEA:33883"/>
        <dbReference type="ChEBI" id="CHEBI:15378"/>
        <dbReference type="ChEBI" id="CHEBI:57540"/>
        <dbReference type="ChEBI" id="CHEBI:57945"/>
        <dbReference type="ChEBI" id="CHEBI:65002"/>
        <dbReference type="ChEBI" id="CHEBI:65003"/>
        <dbReference type="EC" id="1.1.1.329"/>
    </reaction>
</comment>
<gene>
    <name evidence="13" type="ORF">GCM10009801_67400</name>
</gene>
<dbReference type="PANTHER" id="PTHR43401">
    <property type="entry name" value="L-THREONINE 3-DEHYDROGENASE"/>
    <property type="match status" value="1"/>
</dbReference>
<evidence type="ECO:0000256" key="2">
    <source>
        <dbReference type="ARBA" id="ARBA00022723"/>
    </source>
</evidence>
<comment type="pathway">
    <text evidence="6">Metabolic intermediate biosynthesis; 2-deoxystreptamine biosynthesis; 2-deoxystreptamine from D-glucose 6-phosphate: step 3/4.</text>
</comment>